<keyword evidence="13" id="KW-1185">Reference proteome</keyword>
<reference evidence="11 13" key="4">
    <citation type="submission" date="2022-12" db="EMBL/GenBank/DDBJ databases">
        <title>Genome analysis and biological profiling of marine Salinicoccus roseus MOSEL-ME25.</title>
        <authorList>
            <person name="Mirza F.T."/>
            <person name="Xie Y."/>
            <person name="Shinwari Z.K."/>
        </authorList>
    </citation>
    <scope>NUCLEOTIDE SEQUENCE [LARGE SCALE GENOMIC DNA]</scope>
    <source>
        <strain evidence="11 13">MOSEL-ME25</strain>
    </source>
</reference>
<evidence type="ECO:0000256" key="8">
    <source>
        <dbReference type="HAMAP-Rule" id="MF_00120"/>
    </source>
</evidence>
<keyword evidence="2 8" id="KW-0436">Ligase</keyword>
<comment type="similarity">
    <text evidence="1 8">Belongs to the amidase family. GatA subfamily.</text>
</comment>
<feature type="active site" description="Charge relay system" evidence="8">
    <location>
        <position position="79"/>
    </location>
</feature>
<dbReference type="NCBIfam" id="TIGR00132">
    <property type="entry name" value="gatA"/>
    <property type="match status" value="1"/>
</dbReference>
<dbReference type="RefSeq" id="WP_040106416.1">
    <property type="nucleotide sequence ID" value="NZ_JABEVU030000001.1"/>
</dbReference>
<dbReference type="AlphaFoldDB" id="A0A0C2E491"/>
<dbReference type="GO" id="GO:0005524">
    <property type="term" value="F:ATP binding"/>
    <property type="evidence" value="ECO:0007669"/>
    <property type="project" value="UniProtKB-KW"/>
</dbReference>
<dbReference type="Proteomes" id="UP000527860">
    <property type="component" value="Unassembled WGS sequence"/>
</dbReference>
<keyword evidence="5 8" id="KW-0648">Protein biosynthesis</keyword>
<keyword evidence="4 8" id="KW-0067">ATP-binding</keyword>
<dbReference type="InterPro" id="IPR000120">
    <property type="entry name" value="Amidase"/>
</dbReference>
<organism evidence="10 12">
    <name type="scientific">Salinicoccus roseus</name>
    <dbReference type="NCBI Taxonomy" id="45670"/>
    <lineage>
        <taxon>Bacteria</taxon>
        <taxon>Bacillati</taxon>
        <taxon>Bacillota</taxon>
        <taxon>Bacilli</taxon>
        <taxon>Bacillales</taxon>
        <taxon>Staphylococcaceae</taxon>
        <taxon>Salinicoccus</taxon>
    </lineage>
</organism>
<dbReference type="Gene3D" id="3.90.1300.10">
    <property type="entry name" value="Amidase signature (AS) domain"/>
    <property type="match status" value="1"/>
</dbReference>
<dbReference type="PANTHER" id="PTHR11895">
    <property type="entry name" value="TRANSAMIDASE"/>
    <property type="match status" value="1"/>
</dbReference>
<evidence type="ECO:0000256" key="4">
    <source>
        <dbReference type="ARBA" id="ARBA00022840"/>
    </source>
</evidence>
<feature type="active site" description="Acyl-ester intermediate" evidence="8">
    <location>
        <position position="178"/>
    </location>
</feature>
<evidence type="ECO:0000313" key="10">
    <source>
        <dbReference type="EMBL" id="KIH70212.1"/>
    </source>
</evidence>
<gene>
    <name evidence="8 10" type="primary">gatA</name>
    <name evidence="11" type="ORF">F7P68_0011055</name>
    <name evidence="10" type="ORF">SN16_09660</name>
</gene>
<keyword evidence="3 8" id="KW-0547">Nucleotide-binding</keyword>
<feature type="domain" description="Amidase" evidence="9">
    <location>
        <begin position="24"/>
        <end position="465"/>
    </location>
</feature>
<protein>
    <recommendedName>
        <fullName evidence="8">Glutamyl-tRNA(Gln) amidotransferase subunit A</fullName>
        <shortName evidence="8">Glu-ADT subunit A</shortName>
        <ecNumber evidence="8">6.3.5.7</ecNumber>
    </recommendedName>
</protein>
<comment type="caution">
    <text evidence="10">The sequence shown here is derived from an EMBL/GenBank/DDBJ whole genome shotgun (WGS) entry which is preliminary data.</text>
</comment>
<evidence type="ECO:0000256" key="7">
    <source>
        <dbReference type="ARBA" id="ARBA00047407"/>
    </source>
</evidence>
<evidence type="ECO:0000256" key="6">
    <source>
        <dbReference type="ARBA" id="ARBA00025295"/>
    </source>
</evidence>
<dbReference type="GO" id="GO:0016740">
    <property type="term" value="F:transferase activity"/>
    <property type="evidence" value="ECO:0007669"/>
    <property type="project" value="UniProtKB-KW"/>
</dbReference>
<evidence type="ECO:0000313" key="13">
    <source>
        <dbReference type="Proteomes" id="UP000527860"/>
    </source>
</evidence>
<dbReference type="PROSITE" id="PS00571">
    <property type="entry name" value="AMIDASES"/>
    <property type="match status" value="1"/>
</dbReference>
<reference evidence="10 12" key="1">
    <citation type="submission" date="2015-01" db="EMBL/GenBank/DDBJ databases">
        <title>Genome sequences of high lactate-tolerant strain Salinicoccus roseus W12 with industrial interest.</title>
        <authorList>
            <person name="Wang H."/>
            <person name="Yu B."/>
        </authorList>
    </citation>
    <scope>NUCLEOTIDE SEQUENCE [LARGE SCALE GENOMIC DNA]</scope>
    <source>
        <strain evidence="10 12">W12</strain>
    </source>
</reference>
<proteinExistence type="inferred from homology"/>
<comment type="subunit">
    <text evidence="8">Heterotrimer of A, B and C subunits.</text>
</comment>
<dbReference type="InterPro" id="IPR020556">
    <property type="entry name" value="Amidase_CS"/>
</dbReference>
<dbReference type="SUPFAM" id="SSF75304">
    <property type="entry name" value="Amidase signature (AS) enzymes"/>
    <property type="match status" value="1"/>
</dbReference>
<dbReference type="HAMAP" id="MF_00120">
    <property type="entry name" value="GatA"/>
    <property type="match status" value="1"/>
</dbReference>
<dbReference type="GO" id="GO:0006412">
    <property type="term" value="P:translation"/>
    <property type="evidence" value="ECO:0007669"/>
    <property type="project" value="UniProtKB-UniRule"/>
</dbReference>
<evidence type="ECO:0000256" key="1">
    <source>
        <dbReference type="ARBA" id="ARBA00008069"/>
    </source>
</evidence>
<evidence type="ECO:0000256" key="3">
    <source>
        <dbReference type="ARBA" id="ARBA00022741"/>
    </source>
</evidence>
<dbReference type="OrthoDB" id="9811471at2"/>
<dbReference type="STRING" id="45670.SN16_09660"/>
<evidence type="ECO:0000256" key="2">
    <source>
        <dbReference type="ARBA" id="ARBA00022598"/>
    </source>
</evidence>
<reference evidence="13" key="2">
    <citation type="submission" date="2020-04" db="EMBL/GenBank/DDBJ databases">
        <title>Genome analysis and biological profiling of marine Cellulosimicrobium funkei MOSEL-ME6.</title>
        <authorList>
            <person name="Tanveer F."/>
            <person name="Xie Y."/>
            <person name="Shinwari Z.K."/>
        </authorList>
    </citation>
    <scope>NUCLEOTIDE SEQUENCE [LARGE SCALE GENOMIC DNA]</scope>
    <source>
        <strain evidence="13">MOSEL-ME25</strain>
    </source>
</reference>
<dbReference type="InterPro" id="IPR036928">
    <property type="entry name" value="AS_sf"/>
</dbReference>
<evidence type="ECO:0000256" key="5">
    <source>
        <dbReference type="ARBA" id="ARBA00022917"/>
    </source>
</evidence>
<evidence type="ECO:0000313" key="11">
    <source>
        <dbReference type="EMBL" id="MDB0581067.1"/>
    </source>
</evidence>
<dbReference type="GeneID" id="77845822"/>
<accession>A0A0C2E491</accession>
<feature type="active site" description="Charge relay system" evidence="8">
    <location>
        <position position="154"/>
    </location>
</feature>
<reference evidence="11" key="3">
    <citation type="submission" date="2020-04" db="EMBL/GenBank/DDBJ databases">
        <authorList>
            <person name="Tanveer F."/>
            <person name="Xie Y."/>
            <person name="Shinwari Z.K."/>
        </authorList>
    </citation>
    <scope>NUCLEOTIDE SEQUENCE</scope>
    <source>
        <strain evidence="11">MOSEL-ME25</strain>
    </source>
</reference>
<dbReference type="EC" id="6.3.5.7" evidence="8"/>
<comment type="function">
    <text evidence="6 8">Allows the formation of correctly charged Gln-tRNA(Gln) through the transamidation of misacylated Glu-tRNA(Gln) in organisms which lack glutaminyl-tRNA synthetase. The reaction takes place in the presence of glutamine and ATP through an activated gamma-phospho-Glu-tRNA(Gln).</text>
</comment>
<dbReference type="InterPro" id="IPR023631">
    <property type="entry name" value="Amidase_dom"/>
</dbReference>
<dbReference type="Pfam" id="PF01425">
    <property type="entry name" value="Amidase"/>
    <property type="match status" value="1"/>
</dbReference>
<dbReference type="GO" id="GO:0050567">
    <property type="term" value="F:glutaminyl-tRNA synthase (glutamine-hydrolyzing) activity"/>
    <property type="evidence" value="ECO:0007669"/>
    <property type="project" value="UniProtKB-UniRule"/>
</dbReference>
<evidence type="ECO:0000313" key="12">
    <source>
        <dbReference type="Proteomes" id="UP000031546"/>
    </source>
</evidence>
<evidence type="ECO:0000259" key="9">
    <source>
        <dbReference type="Pfam" id="PF01425"/>
    </source>
</evidence>
<sequence length="491" mass="53827">MNIHEMTVETLYEKIQSKEIKPSEVVGALFDRIEASDETIGSFLFVNKEEAMKQAEALDQLQAEDRMEGPLFGIPMGIKDNICTKDVLTTCASRMLEDFIPVYDATVMEKLNDANAVMMGKQNMDEFAMGGSTENSYFKKTRNPWDTNAVPGGSSGGSAAAVAAGFVPFSLGSDTGGSVRQPAAFCGVVGMKPTYGRVSRYGLVAFASSLDQIGPITRNVRDNAKILELISGSHNKDATSKPGMDNNFLKGIDKDLSGMKIALPKEFIGEGISEEVEASVRKAAEMFESLGATVEEVSIPHTKYVVSAYYLIASSEASSNLARFDGIRYGYKAEGTKTLEEHYKKTRAEGFGEEVKRRILLGTFVLSAGHYDQHYIRAQKLRGVIEGEMKDLFNEYDLIIGPTTPTPAYDLGEKSDDQLEMYKDDILTIPANLTGMPALSIPSGLSTSGRPIGLQLIGNHFDEKKIYNAALKFEEQFNLHEELKSLQLEVQ</sequence>
<dbReference type="PANTHER" id="PTHR11895:SF151">
    <property type="entry name" value="GLUTAMYL-TRNA(GLN) AMIDOTRANSFERASE SUBUNIT A"/>
    <property type="match status" value="1"/>
</dbReference>
<dbReference type="InterPro" id="IPR004412">
    <property type="entry name" value="GatA"/>
</dbReference>
<comment type="catalytic activity">
    <reaction evidence="7 8">
        <text>L-glutamyl-tRNA(Gln) + L-glutamine + ATP + H2O = L-glutaminyl-tRNA(Gln) + L-glutamate + ADP + phosphate + H(+)</text>
        <dbReference type="Rhea" id="RHEA:17521"/>
        <dbReference type="Rhea" id="RHEA-COMP:9681"/>
        <dbReference type="Rhea" id="RHEA-COMP:9684"/>
        <dbReference type="ChEBI" id="CHEBI:15377"/>
        <dbReference type="ChEBI" id="CHEBI:15378"/>
        <dbReference type="ChEBI" id="CHEBI:29985"/>
        <dbReference type="ChEBI" id="CHEBI:30616"/>
        <dbReference type="ChEBI" id="CHEBI:43474"/>
        <dbReference type="ChEBI" id="CHEBI:58359"/>
        <dbReference type="ChEBI" id="CHEBI:78520"/>
        <dbReference type="ChEBI" id="CHEBI:78521"/>
        <dbReference type="ChEBI" id="CHEBI:456216"/>
        <dbReference type="EC" id="6.3.5.7"/>
    </reaction>
</comment>
<name>A0A0C2E491_9STAP</name>
<dbReference type="Proteomes" id="UP000031546">
    <property type="component" value="Unassembled WGS sequence"/>
</dbReference>
<keyword evidence="10" id="KW-0808">Transferase</keyword>
<dbReference type="EMBL" id="JABEVU030000001">
    <property type="protein sequence ID" value="MDB0581067.1"/>
    <property type="molecule type" value="Genomic_DNA"/>
</dbReference>
<dbReference type="GO" id="GO:0030956">
    <property type="term" value="C:glutamyl-tRNA(Gln) amidotransferase complex"/>
    <property type="evidence" value="ECO:0007669"/>
    <property type="project" value="InterPro"/>
</dbReference>
<dbReference type="EMBL" id="JXII01000008">
    <property type="protein sequence ID" value="KIH70212.1"/>
    <property type="molecule type" value="Genomic_DNA"/>
</dbReference>